<sequence>MDKDKQGSQNMPDFDKLSDRMIAEPTDSPTFVMKTNLDPKDPTEDNPYFNEKNKQQTEEFCDYFGEE</sequence>
<name>A0ABT5VDI6_9BACI</name>
<dbReference type="RefSeq" id="WP_275118147.1">
    <property type="nucleotide sequence ID" value="NZ_JAOTPO010000005.1"/>
</dbReference>
<evidence type="ECO:0000313" key="2">
    <source>
        <dbReference type="EMBL" id="MDE5413525.1"/>
    </source>
</evidence>
<feature type="compositionally biased region" description="Basic and acidic residues" evidence="1">
    <location>
        <begin position="13"/>
        <end position="22"/>
    </location>
</feature>
<accession>A0ABT5VDI6</accession>
<reference evidence="2" key="1">
    <citation type="submission" date="2024-05" db="EMBL/GenBank/DDBJ databases">
        <title>Alkalihalobacillus sp. strain MEB203 novel alkaliphilic bacterium from Lonar Lake, India.</title>
        <authorList>
            <person name="Joshi A."/>
            <person name="Thite S."/>
            <person name="Mengade P."/>
        </authorList>
    </citation>
    <scope>NUCLEOTIDE SEQUENCE</scope>
    <source>
        <strain evidence="2">MEB 203</strain>
    </source>
</reference>
<protein>
    <submittedName>
        <fullName evidence="2">Uncharacterized protein</fullName>
    </submittedName>
</protein>
<proteinExistence type="predicted"/>
<dbReference type="Proteomes" id="UP001148125">
    <property type="component" value="Unassembled WGS sequence"/>
</dbReference>
<keyword evidence="3" id="KW-1185">Reference proteome</keyword>
<evidence type="ECO:0000256" key="1">
    <source>
        <dbReference type="SAM" id="MobiDB-lite"/>
    </source>
</evidence>
<feature type="region of interest" description="Disordered" evidence="1">
    <location>
        <begin position="1"/>
        <end position="56"/>
    </location>
</feature>
<organism evidence="2 3">
    <name type="scientific">Alkalihalobacterium chitinilyticum</name>
    <dbReference type="NCBI Taxonomy" id="2980103"/>
    <lineage>
        <taxon>Bacteria</taxon>
        <taxon>Bacillati</taxon>
        <taxon>Bacillota</taxon>
        <taxon>Bacilli</taxon>
        <taxon>Bacillales</taxon>
        <taxon>Bacillaceae</taxon>
        <taxon>Alkalihalobacterium</taxon>
    </lineage>
</organism>
<gene>
    <name evidence="2" type="ORF">N7Z68_09010</name>
</gene>
<dbReference type="EMBL" id="JAOTPO010000005">
    <property type="protein sequence ID" value="MDE5413525.1"/>
    <property type="molecule type" value="Genomic_DNA"/>
</dbReference>
<evidence type="ECO:0000313" key="3">
    <source>
        <dbReference type="Proteomes" id="UP001148125"/>
    </source>
</evidence>
<comment type="caution">
    <text evidence="2">The sequence shown here is derived from an EMBL/GenBank/DDBJ whole genome shotgun (WGS) entry which is preliminary data.</text>
</comment>